<name>A0AAD4L564_9AGAM</name>
<feature type="region of interest" description="Disordered" evidence="1">
    <location>
        <begin position="180"/>
        <end position="209"/>
    </location>
</feature>
<accession>A0AAD4L564</accession>
<dbReference type="EMBL" id="JAKELL010000218">
    <property type="protein sequence ID" value="KAH8978563.1"/>
    <property type="molecule type" value="Genomic_DNA"/>
</dbReference>
<reference evidence="2" key="1">
    <citation type="submission" date="2022-01" db="EMBL/GenBank/DDBJ databases">
        <title>Comparative genomics reveals a dynamic genome evolution in the ectomycorrhizal milk-cap (Lactarius) mushrooms.</title>
        <authorList>
            <consortium name="DOE Joint Genome Institute"/>
            <person name="Lebreton A."/>
            <person name="Tang N."/>
            <person name="Kuo A."/>
            <person name="LaButti K."/>
            <person name="Drula E."/>
            <person name="Barry K."/>
            <person name="Clum A."/>
            <person name="Lipzen A."/>
            <person name="Mousain D."/>
            <person name="Ng V."/>
            <person name="Wang R."/>
            <person name="Wang X."/>
            <person name="Dai Y."/>
            <person name="Henrissat B."/>
            <person name="Grigoriev I.V."/>
            <person name="Guerin-Laguette A."/>
            <person name="Yu F."/>
            <person name="Martin F.M."/>
        </authorList>
    </citation>
    <scope>NUCLEOTIDE SEQUENCE</scope>
    <source>
        <strain evidence="2">QP</strain>
    </source>
</reference>
<evidence type="ECO:0000256" key="1">
    <source>
        <dbReference type="SAM" id="MobiDB-lite"/>
    </source>
</evidence>
<proteinExistence type="predicted"/>
<organism evidence="2 3">
    <name type="scientific">Lactarius akahatsu</name>
    <dbReference type="NCBI Taxonomy" id="416441"/>
    <lineage>
        <taxon>Eukaryota</taxon>
        <taxon>Fungi</taxon>
        <taxon>Dikarya</taxon>
        <taxon>Basidiomycota</taxon>
        <taxon>Agaricomycotina</taxon>
        <taxon>Agaricomycetes</taxon>
        <taxon>Russulales</taxon>
        <taxon>Russulaceae</taxon>
        <taxon>Lactarius</taxon>
    </lineage>
</organism>
<evidence type="ECO:0000313" key="3">
    <source>
        <dbReference type="Proteomes" id="UP001201163"/>
    </source>
</evidence>
<evidence type="ECO:0000313" key="2">
    <source>
        <dbReference type="EMBL" id="KAH8978563.1"/>
    </source>
</evidence>
<dbReference type="AlphaFoldDB" id="A0AAD4L564"/>
<gene>
    <name evidence="2" type="ORF">EDB92DRAFT_556878</name>
</gene>
<sequence>MFCLPIFPLRRRSSIFSSHTHLPHTPSHSSNLDVLSGCEARASQESSEDFRGPALVLLSHSRLGATERCSVTPPPPSPSEDHYASPLLPSLRSCSGMSCVWMPLAPAQASLGLNSLWLVLLPLAGQLLVLAALLVVNPDPDATGVVGSGKRKAGQGRSGRPMFLSGYHIRYRYRGLDDTERCSVTPPPPSPSGDHHASPLLPSLQSCMG</sequence>
<keyword evidence="3" id="KW-1185">Reference proteome</keyword>
<comment type="caution">
    <text evidence="2">The sequence shown here is derived from an EMBL/GenBank/DDBJ whole genome shotgun (WGS) entry which is preliminary data.</text>
</comment>
<protein>
    <submittedName>
        <fullName evidence="2">Uncharacterized protein</fullName>
    </submittedName>
</protein>
<dbReference type="Proteomes" id="UP001201163">
    <property type="component" value="Unassembled WGS sequence"/>
</dbReference>